<keyword evidence="6" id="KW-1015">Disulfide bond</keyword>
<feature type="signal peptide" evidence="12">
    <location>
        <begin position="1"/>
        <end position="21"/>
    </location>
</feature>
<evidence type="ECO:0000256" key="5">
    <source>
        <dbReference type="ARBA" id="ARBA00022900"/>
    </source>
</evidence>
<keyword evidence="5" id="KW-0722">Serine protease inhibitor</keyword>
<dbReference type="Proteomes" id="UP000694414">
    <property type="component" value="Unplaced"/>
</dbReference>
<dbReference type="SUPFAM" id="SSF57362">
    <property type="entry name" value="BPTI-like"/>
    <property type="match status" value="1"/>
</dbReference>
<evidence type="ECO:0000256" key="10">
    <source>
        <dbReference type="ARBA" id="ARBA00076201"/>
    </source>
</evidence>
<feature type="chain" id="PRO_5034398891" description="Eppin" evidence="12">
    <location>
        <begin position="22"/>
        <end position="157"/>
    </location>
</feature>
<dbReference type="SUPFAM" id="SSF57256">
    <property type="entry name" value="Elafin-like"/>
    <property type="match status" value="1"/>
</dbReference>
<dbReference type="InterPro" id="IPR051388">
    <property type="entry name" value="Serpin_venom_toxin"/>
</dbReference>
<evidence type="ECO:0000256" key="3">
    <source>
        <dbReference type="ARBA" id="ARBA00022690"/>
    </source>
</evidence>
<evidence type="ECO:0000256" key="6">
    <source>
        <dbReference type="ARBA" id="ARBA00023157"/>
    </source>
</evidence>
<dbReference type="FunFam" id="4.10.75.10:FF:000004">
    <property type="entry name" value="WAP four-disulfide core domain 6A"/>
    <property type="match status" value="1"/>
</dbReference>
<evidence type="ECO:0000256" key="12">
    <source>
        <dbReference type="SAM" id="SignalP"/>
    </source>
</evidence>
<evidence type="ECO:0000259" key="14">
    <source>
        <dbReference type="PROSITE" id="PS51390"/>
    </source>
</evidence>
<dbReference type="GO" id="GO:0004867">
    <property type="term" value="F:serine-type endopeptidase inhibitor activity"/>
    <property type="evidence" value="ECO:0007669"/>
    <property type="project" value="UniProtKB-KW"/>
</dbReference>
<evidence type="ECO:0000313" key="15">
    <source>
        <dbReference type="Ensembl" id="ENSPSMP00000000242.1"/>
    </source>
</evidence>
<dbReference type="PROSITE" id="PS51390">
    <property type="entry name" value="WAP"/>
    <property type="match status" value="1"/>
</dbReference>
<protein>
    <recommendedName>
        <fullName evidence="9">Eppin</fullName>
    </recommendedName>
    <alternativeName>
        <fullName evidence="10">Epididymal protease inhibitor</fullName>
    </alternativeName>
    <alternativeName>
        <fullName evidence="11">Serine protease inhibitor-like with Kunitz and WAP domains 1</fullName>
    </alternativeName>
</protein>
<proteinExistence type="predicted"/>
<evidence type="ECO:0000256" key="11">
    <source>
        <dbReference type="ARBA" id="ARBA00079073"/>
    </source>
</evidence>
<keyword evidence="16" id="KW-1185">Reference proteome</keyword>
<dbReference type="GeneTree" id="ENSGT00940000156753"/>
<name>A0A8C8YG58_PROSS</name>
<evidence type="ECO:0000256" key="7">
    <source>
        <dbReference type="ARBA" id="ARBA00054082"/>
    </source>
</evidence>
<dbReference type="Gene3D" id="4.10.75.10">
    <property type="entry name" value="Elafin-like"/>
    <property type="match status" value="1"/>
</dbReference>
<keyword evidence="2" id="KW-0964">Secreted</keyword>
<keyword evidence="3" id="KW-0646">Protease inhibitor</keyword>
<evidence type="ECO:0000256" key="9">
    <source>
        <dbReference type="ARBA" id="ARBA00069370"/>
    </source>
</evidence>
<dbReference type="Gene3D" id="4.10.410.10">
    <property type="entry name" value="Pancreatic trypsin inhibitor Kunitz domain"/>
    <property type="match status" value="1"/>
</dbReference>
<dbReference type="FunFam" id="4.10.410.10:FF:000015">
    <property type="entry name" value="WAP four-disulfide core domain 6A"/>
    <property type="match status" value="1"/>
</dbReference>
<dbReference type="PANTHER" id="PTHR46751:SF1">
    <property type="entry name" value="WAP FOUR-DISULFIDE CORE DOMAIN PROTEIN 6A"/>
    <property type="match status" value="1"/>
</dbReference>
<dbReference type="Ensembl" id="ENSPSMT00000000284.1">
    <property type="protein sequence ID" value="ENSPSMP00000000242.1"/>
    <property type="gene ID" value="ENSPSMG00000000226.1"/>
</dbReference>
<dbReference type="InterPro" id="IPR002223">
    <property type="entry name" value="Kunitz_BPTI"/>
</dbReference>
<comment type="subcellular location">
    <subcellularLocation>
        <location evidence="1">Secreted</location>
    </subcellularLocation>
</comment>
<comment type="function">
    <text evidence="7">Serine protease inhibitor that plays an essential role in male reproduction and fertility. Modulates the hydrolysis of SEMG1 by KLK3/PSA (a serine protease), provides antimicrobial protection for spermatozoa in the ejaculate coagulum, and binds SEMG1 thereby inhibiting sperm motility.</text>
</comment>
<evidence type="ECO:0000256" key="1">
    <source>
        <dbReference type="ARBA" id="ARBA00004613"/>
    </source>
</evidence>
<dbReference type="InterPro" id="IPR008197">
    <property type="entry name" value="WAP_dom"/>
</dbReference>
<dbReference type="AlphaFoldDB" id="A0A8C8YG58"/>
<feature type="domain" description="BPTI/Kunitz inhibitor" evidence="13">
    <location>
        <begin position="76"/>
        <end position="126"/>
    </location>
</feature>
<evidence type="ECO:0000256" key="8">
    <source>
        <dbReference type="ARBA" id="ARBA00066283"/>
    </source>
</evidence>
<dbReference type="PANTHER" id="PTHR46751">
    <property type="entry name" value="EPPIN"/>
    <property type="match status" value="1"/>
</dbReference>
<feature type="domain" description="WAP" evidence="14">
    <location>
        <begin position="22"/>
        <end position="72"/>
    </location>
</feature>
<dbReference type="Pfam" id="PF00095">
    <property type="entry name" value="WAP"/>
    <property type="match status" value="1"/>
</dbReference>
<dbReference type="GO" id="GO:0005615">
    <property type="term" value="C:extracellular space"/>
    <property type="evidence" value="ECO:0007669"/>
    <property type="project" value="TreeGrafter"/>
</dbReference>
<dbReference type="InterPro" id="IPR036645">
    <property type="entry name" value="Elafin-like_sf"/>
</dbReference>
<reference evidence="15" key="1">
    <citation type="submission" date="2025-08" db="UniProtKB">
        <authorList>
            <consortium name="Ensembl"/>
        </authorList>
    </citation>
    <scope>IDENTIFICATION</scope>
</reference>
<sequence>MGLSGLLPILVPFILLDGIRGPGLVEGIIKPCPKIRTKCEMEERDQCIRSRQCPENMKCCLFSCGKKCLDLNQDICSLPQVVGPCLAYFPRWWYDNVTERCFEFIYGGCLGNNNNFQSESVCMVTCKRKPLGWTPFPSQSLQAFPTHQALLPLFFPF</sequence>
<comment type="subunit">
    <text evidence="8">Monomer. Homodimer. Homomultimers. Interacts with SEMG1 (via 164-283 AA). Interacts with LTF. Found in a complex with LTF, CLU, EPPIN and SEMG1.</text>
</comment>
<evidence type="ECO:0000313" key="16">
    <source>
        <dbReference type="Proteomes" id="UP000694414"/>
    </source>
</evidence>
<evidence type="ECO:0000256" key="4">
    <source>
        <dbReference type="ARBA" id="ARBA00022729"/>
    </source>
</evidence>
<dbReference type="PROSITE" id="PS00280">
    <property type="entry name" value="BPTI_KUNITZ_1"/>
    <property type="match status" value="1"/>
</dbReference>
<evidence type="ECO:0000256" key="2">
    <source>
        <dbReference type="ARBA" id="ARBA00022525"/>
    </source>
</evidence>
<dbReference type="PROSITE" id="PS50279">
    <property type="entry name" value="BPTI_KUNITZ_2"/>
    <property type="match status" value="1"/>
</dbReference>
<accession>A0A8C8YG58</accession>
<dbReference type="PRINTS" id="PR00759">
    <property type="entry name" value="BASICPTASE"/>
</dbReference>
<keyword evidence="4 12" id="KW-0732">Signal</keyword>
<dbReference type="InterPro" id="IPR036880">
    <property type="entry name" value="Kunitz_BPTI_sf"/>
</dbReference>
<evidence type="ECO:0000259" key="13">
    <source>
        <dbReference type="PROSITE" id="PS50279"/>
    </source>
</evidence>
<reference evidence="15" key="2">
    <citation type="submission" date="2025-09" db="UniProtKB">
        <authorList>
            <consortium name="Ensembl"/>
        </authorList>
    </citation>
    <scope>IDENTIFICATION</scope>
</reference>
<dbReference type="InterPro" id="IPR020901">
    <property type="entry name" value="Prtase_inh_Kunz-CS"/>
</dbReference>
<dbReference type="CDD" id="cd22611">
    <property type="entry name" value="Kunitz_eppin"/>
    <property type="match status" value="1"/>
</dbReference>
<dbReference type="Pfam" id="PF00014">
    <property type="entry name" value="Kunitz_BPTI"/>
    <property type="match status" value="1"/>
</dbReference>
<dbReference type="SMART" id="SM00131">
    <property type="entry name" value="KU"/>
    <property type="match status" value="1"/>
</dbReference>
<organism evidence="15 16">
    <name type="scientific">Prolemur simus</name>
    <name type="common">Greater bamboo lemur</name>
    <name type="synonym">Hapalemur simus</name>
    <dbReference type="NCBI Taxonomy" id="1328070"/>
    <lineage>
        <taxon>Eukaryota</taxon>
        <taxon>Metazoa</taxon>
        <taxon>Chordata</taxon>
        <taxon>Craniata</taxon>
        <taxon>Vertebrata</taxon>
        <taxon>Euteleostomi</taxon>
        <taxon>Mammalia</taxon>
        <taxon>Eutheria</taxon>
        <taxon>Euarchontoglires</taxon>
        <taxon>Primates</taxon>
        <taxon>Strepsirrhini</taxon>
        <taxon>Lemuriformes</taxon>
        <taxon>Lemuridae</taxon>
        <taxon>Prolemur</taxon>
    </lineage>
</organism>